<sequence>MDMKIVAKECFYLHGLLALLERMHLDYTEWGIWVAGQRFIPFFIFTDNNAQALYKSAFQHNVLSPSIMFCSDRARTFLQDIWFREEIYFISLSDDCYTISGKINSAIERVLNPKRQRIVPSCPYIRLDCDEVNVIRFLLKGYKPSMISSSLNMTIRQISLHKRSAMRKLQVKSFVELYFKVKLLDHMI</sequence>
<dbReference type="AlphaFoldDB" id="A0A447V697"/>
<name>A0A447V697_9ENTR</name>
<evidence type="ECO:0000313" key="3">
    <source>
        <dbReference type="EMBL" id="VEC00410.1"/>
    </source>
</evidence>
<dbReference type="Proteomes" id="UP000274122">
    <property type="component" value="Chromosome"/>
</dbReference>
<gene>
    <name evidence="3" type="ORF">NCTC11466_03617</name>
</gene>
<accession>A0A447V697</accession>
<dbReference type="InterPro" id="IPR000792">
    <property type="entry name" value="Tscrpt_reg_LuxR_C"/>
</dbReference>
<evidence type="ECO:0000313" key="4">
    <source>
        <dbReference type="Proteomes" id="UP000274122"/>
    </source>
</evidence>
<organism evidence="3 4">
    <name type="scientific">Cedecea lapagei</name>
    <dbReference type="NCBI Taxonomy" id="158823"/>
    <lineage>
        <taxon>Bacteria</taxon>
        <taxon>Pseudomonadati</taxon>
        <taxon>Pseudomonadota</taxon>
        <taxon>Gammaproteobacteria</taxon>
        <taxon>Enterobacterales</taxon>
        <taxon>Enterobacteriaceae</taxon>
        <taxon>Cedecea</taxon>
    </lineage>
</organism>
<dbReference type="GO" id="GO:0006355">
    <property type="term" value="P:regulation of DNA-templated transcription"/>
    <property type="evidence" value="ECO:0007669"/>
    <property type="project" value="InterPro"/>
</dbReference>
<keyword evidence="1" id="KW-0238">DNA-binding</keyword>
<dbReference type="KEGG" id="clap:NCTC11466_03617"/>
<evidence type="ECO:0000259" key="2">
    <source>
        <dbReference type="SMART" id="SM00421"/>
    </source>
</evidence>
<feature type="domain" description="HTH luxR-type" evidence="2">
    <location>
        <begin position="124"/>
        <end position="181"/>
    </location>
</feature>
<dbReference type="Pfam" id="PF00196">
    <property type="entry name" value="GerE"/>
    <property type="match status" value="1"/>
</dbReference>
<dbReference type="EMBL" id="LR134201">
    <property type="protein sequence ID" value="VEC00410.1"/>
    <property type="molecule type" value="Genomic_DNA"/>
</dbReference>
<dbReference type="InterPro" id="IPR036388">
    <property type="entry name" value="WH-like_DNA-bd_sf"/>
</dbReference>
<dbReference type="SMART" id="SM00421">
    <property type="entry name" value="HTH_LUXR"/>
    <property type="match status" value="1"/>
</dbReference>
<protein>
    <submittedName>
        <fullName evidence="3">Bacterial regulatory proteins, luxR family</fullName>
    </submittedName>
</protein>
<dbReference type="Gene3D" id="1.10.10.10">
    <property type="entry name" value="Winged helix-like DNA-binding domain superfamily/Winged helix DNA-binding domain"/>
    <property type="match status" value="1"/>
</dbReference>
<keyword evidence="4" id="KW-1185">Reference proteome</keyword>
<dbReference type="InterPro" id="IPR016032">
    <property type="entry name" value="Sig_transdc_resp-reg_C-effctor"/>
</dbReference>
<reference evidence="3 4" key="1">
    <citation type="submission" date="2018-12" db="EMBL/GenBank/DDBJ databases">
        <authorList>
            <consortium name="Pathogen Informatics"/>
        </authorList>
    </citation>
    <scope>NUCLEOTIDE SEQUENCE [LARGE SCALE GENOMIC DNA]</scope>
    <source>
        <strain evidence="3 4">NCTC11466</strain>
    </source>
</reference>
<evidence type="ECO:0000256" key="1">
    <source>
        <dbReference type="ARBA" id="ARBA00023125"/>
    </source>
</evidence>
<dbReference type="SUPFAM" id="SSF46894">
    <property type="entry name" value="C-terminal effector domain of the bipartite response regulators"/>
    <property type="match status" value="1"/>
</dbReference>
<proteinExistence type="predicted"/>
<dbReference type="GO" id="GO:0003677">
    <property type="term" value="F:DNA binding"/>
    <property type="evidence" value="ECO:0007669"/>
    <property type="project" value="UniProtKB-KW"/>
</dbReference>
<dbReference type="OrthoDB" id="343383at2"/>